<gene>
    <name evidence="1" type="ORF">SAMD00023353_0403490</name>
</gene>
<dbReference type="Proteomes" id="UP000054516">
    <property type="component" value="Unassembled WGS sequence"/>
</dbReference>
<dbReference type="EMBL" id="DF977449">
    <property type="protein sequence ID" value="GAW25322.1"/>
    <property type="molecule type" value="Genomic_DNA"/>
</dbReference>
<sequence>MRTKEEKKMKCKEEQIEIPWAYDVFDSSNLFDASGICRDLNACLVARLTVGPQSLPKTYSGD</sequence>
<evidence type="ECO:0000313" key="1">
    <source>
        <dbReference type="EMBL" id="GAW25322.1"/>
    </source>
</evidence>
<organism evidence="1">
    <name type="scientific">Rosellinia necatrix</name>
    <name type="common">White root-rot fungus</name>
    <dbReference type="NCBI Taxonomy" id="77044"/>
    <lineage>
        <taxon>Eukaryota</taxon>
        <taxon>Fungi</taxon>
        <taxon>Dikarya</taxon>
        <taxon>Ascomycota</taxon>
        <taxon>Pezizomycotina</taxon>
        <taxon>Sordariomycetes</taxon>
        <taxon>Xylariomycetidae</taxon>
        <taxon>Xylariales</taxon>
        <taxon>Xylariaceae</taxon>
        <taxon>Rosellinia</taxon>
    </lineage>
</organism>
<name>A0A1S8A5P9_ROSNE</name>
<reference evidence="1" key="1">
    <citation type="submission" date="2016-03" db="EMBL/GenBank/DDBJ databases">
        <title>Draft genome sequence of Rosellinia necatrix.</title>
        <authorList>
            <person name="Kanematsu S."/>
        </authorList>
    </citation>
    <scope>NUCLEOTIDE SEQUENCE [LARGE SCALE GENOMIC DNA]</scope>
    <source>
        <strain evidence="1">W97</strain>
    </source>
</reference>
<dbReference type="AlphaFoldDB" id="A0A1S8A5P9"/>
<proteinExistence type="predicted"/>
<protein>
    <submittedName>
        <fullName evidence="1">Uncharacterized protein</fullName>
    </submittedName>
</protein>
<accession>A0A1S8A5P9</accession>
<keyword evidence="2" id="KW-1185">Reference proteome</keyword>
<evidence type="ECO:0000313" key="2">
    <source>
        <dbReference type="Proteomes" id="UP000054516"/>
    </source>
</evidence>